<dbReference type="PANTHER" id="PTHR21250">
    <property type="entry name" value="PRE-RRNA-PROCESSING PROTEIN TSR2 HOMOLOG"/>
    <property type="match status" value="1"/>
</dbReference>
<feature type="compositionally biased region" description="Polar residues" evidence="5">
    <location>
        <begin position="153"/>
        <end position="164"/>
    </location>
</feature>
<reference evidence="6" key="1">
    <citation type="journal article" date="2015" name="Insect Biochem. Mol. Biol.">
        <title>An insight into the sialome of the horse fly, Tabanus bromius.</title>
        <authorList>
            <person name="Ribeiro J.M."/>
            <person name="Kazimirova M."/>
            <person name="Takac P."/>
            <person name="Andersen J.F."/>
            <person name="Francischetti I.M."/>
        </authorList>
    </citation>
    <scope>NUCLEOTIDE SEQUENCE</scope>
</reference>
<protein>
    <recommendedName>
        <fullName evidence="3">Pre-rRNA-processing protein TSR2 homolog</fullName>
    </recommendedName>
</protein>
<comment type="function">
    <text evidence="1">May be involved in 20S pre-rRNA processing.</text>
</comment>
<evidence type="ECO:0000313" key="6">
    <source>
        <dbReference type="EMBL" id="JAI16800.1"/>
    </source>
</evidence>
<accession>A0A0K8TS93</accession>
<dbReference type="GO" id="GO:0006364">
    <property type="term" value="P:rRNA processing"/>
    <property type="evidence" value="ECO:0007669"/>
    <property type="project" value="UniProtKB-KW"/>
</dbReference>
<feature type="region of interest" description="Disordered" evidence="5">
    <location>
        <begin position="125"/>
        <end position="179"/>
    </location>
</feature>
<sequence>SKMNFEEQYRVVVAKVFNNWSALRLAVENGMGGKDGHKVAIEIMDYMYQYCIGNQNIALSELVDVLEEIMDQEFDTVCDDGSIPELCSCLLNLLHLCRQGKINEIEVELQKLPNKSEWLRPDAQIAYAAKNPDDTSSSEGESETDESMEVDTPSETAQSKTVQQPDPEGWVTVKTRRKK</sequence>
<name>A0A0K8TS93_TABBR</name>
<evidence type="ECO:0000256" key="5">
    <source>
        <dbReference type="SAM" id="MobiDB-lite"/>
    </source>
</evidence>
<evidence type="ECO:0000256" key="1">
    <source>
        <dbReference type="ARBA" id="ARBA00002210"/>
    </source>
</evidence>
<feature type="compositionally biased region" description="Acidic residues" evidence="5">
    <location>
        <begin position="140"/>
        <end position="149"/>
    </location>
</feature>
<evidence type="ECO:0000256" key="4">
    <source>
        <dbReference type="ARBA" id="ARBA00022552"/>
    </source>
</evidence>
<evidence type="ECO:0000256" key="3">
    <source>
        <dbReference type="ARBA" id="ARBA00017551"/>
    </source>
</evidence>
<keyword evidence="4" id="KW-0698">rRNA processing</keyword>
<dbReference type="EMBL" id="GDAI01000803">
    <property type="protein sequence ID" value="JAI16800.1"/>
    <property type="molecule type" value="mRNA"/>
</dbReference>
<proteinExistence type="evidence at transcript level"/>
<dbReference type="InterPro" id="IPR019398">
    <property type="entry name" value="Pre-rRNA_process_TSR2"/>
</dbReference>
<evidence type="ECO:0000256" key="2">
    <source>
        <dbReference type="ARBA" id="ARBA00006524"/>
    </source>
</evidence>
<comment type="similarity">
    <text evidence="2">Belongs to the TSR2 family.</text>
</comment>
<dbReference type="AlphaFoldDB" id="A0A0K8TS93"/>
<feature type="non-terminal residue" evidence="6">
    <location>
        <position position="1"/>
    </location>
</feature>
<dbReference type="Pfam" id="PF10273">
    <property type="entry name" value="WGG"/>
    <property type="match status" value="1"/>
</dbReference>
<organism evidence="6">
    <name type="scientific">Tabanus bromius</name>
    <name type="common">Band-eyed brown horse fly</name>
    <dbReference type="NCBI Taxonomy" id="304241"/>
    <lineage>
        <taxon>Eukaryota</taxon>
        <taxon>Metazoa</taxon>
        <taxon>Ecdysozoa</taxon>
        <taxon>Arthropoda</taxon>
        <taxon>Hexapoda</taxon>
        <taxon>Insecta</taxon>
        <taxon>Pterygota</taxon>
        <taxon>Neoptera</taxon>
        <taxon>Endopterygota</taxon>
        <taxon>Diptera</taxon>
        <taxon>Brachycera</taxon>
        <taxon>Tabanomorpha</taxon>
        <taxon>Tabanoidea</taxon>
        <taxon>Tabanidae</taxon>
        <taxon>Tabanus</taxon>
    </lineage>
</organism>